<dbReference type="InterPro" id="IPR039537">
    <property type="entry name" value="Retrotran_Ty1/copia-like"/>
</dbReference>
<dbReference type="Proteomes" id="UP001165121">
    <property type="component" value="Unassembled WGS sequence"/>
</dbReference>
<keyword evidence="8" id="KW-0548">Nucleotidyltransferase</keyword>
<evidence type="ECO:0000256" key="6">
    <source>
        <dbReference type="ARBA" id="ARBA00022908"/>
    </source>
</evidence>
<dbReference type="SUPFAM" id="SSF53098">
    <property type="entry name" value="Ribonuclease H-like"/>
    <property type="match status" value="1"/>
</dbReference>
<dbReference type="GO" id="GO:0003676">
    <property type="term" value="F:nucleic acid binding"/>
    <property type="evidence" value="ECO:0007669"/>
    <property type="project" value="InterPro"/>
</dbReference>
<evidence type="ECO:0000256" key="9">
    <source>
        <dbReference type="ARBA" id="ARBA00023172"/>
    </source>
</evidence>
<evidence type="ECO:0000256" key="1">
    <source>
        <dbReference type="ARBA" id="ARBA00022722"/>
    </source>
</evidence>
<keyword evidence="5" id="KW-0460">Magnesium</keyword>
<evidence type="ECO:0000256" key="2">
    <source>
        <dbReference type="ARBA" id="ARBA00022723"/>
    </source>
</evidence>
<dbReference type="OrthoDB" id="89942at2759"/>
<dbReference type="GO" id="GO:0016787">
    <property type="term" value="F:hydrolase activity"/>
    <property type="evidence" value="ECO:0007669"/>
    <property type="project" value="UniProtKB-KW"/>
</dbReference>
<dbReference type="AlphaFoldDB" id="A0A9W6UCX4"/>
<name>A0A9W6UCX4_9STRA</name>
<keyword evidence="6" id="KW-0229">DNA integration</keyword>
<dbReference type="PROSITE" id="PS50994">
    <property type="entry name" value="INTEGRASE"/>
    <property type="match status" value="1"/>
</dbReference>
<keyword evidence="8" id="KW-0239">DNA-directed DNA polymerase</keyword>
<evidence type="ECO:0000256" key="5">
    <source>
        <dbReference type="ARBA" id="ARBA00022842"/>
    </source>
</evidence>
<evidence type="ECO:0000313" key="13">
    <source>
        <dbReference type="Proteomes" id="UP001165121"/>
    </source>
</evidence>
<dbReference type="PANTHER" id="PTHR42648">
    <property type="entry name" value="TRANSPOSASE, PUTATIVE-RELATED"/>
    <property type="match status" value="1"/>
</dbReference>
<dbReference type="Pfam" id="PF00665">
    <property type="entry name" value="rve"/>
    <property type="match status" value="1"/>
</dbReference>
<dbReference type="InterPro" id="IPR057670">
    <property type="entry name" value="SH3_retrovirus"/>
</dbReference>
<protein>
    <submittedName>
        <fullName evidence="12">Unnamed protein product</fullName>
    </submittedName>
</protein>
<keyword evidence="1" id="KW-0540">Nuclease</keyword>
<feature type="domain" description="Integrase catalytic" evidence="11">
    <location>
        <begin position="1"/>
        <end position="156"/>
    </location>
</feature>
<gene>
    <name evidence="12" type="ORF">Pfra01_000645500</name>
</gene>
<dbReference type="GO" id="GO:0046872">
    <property type="term" value="F:metal ion binding"/>
    <property type="evidence" value="ECO:0007669"/>
    <property type="project" value="UniProtKB-KW"/>
</dbReference>
<reference evidence="12" key="1">
    <citation type="submission" date="2023-04" db="EMBL/GenBank/DDBJ databases">
        <title>Phytophthora fragariaefolia NBRC 109709.</title>
        <authorList>
            <person name="Ichikawa N."/>
            <person name="Sato H."/>
            <person name="Tonouchi N."/>
        </authorList>
    </citation>
    <scope>NUCLEOTIDE SEQUENCE</scope>
    <source>
        <strain evidence="12">NBRC 109709</strain>
    </source>
</reference>
<organism evidence="12 13">
    <name type="scientific">Phytophthora fragariaefolia</name>
    <dbReference type="NCBI Taxonomy" id="1490495"/>
    <lineage>
        <taxon>Eukaryota</taxon>
        <taxon>Sar</taxon>
        <taxon>Stramenopiles</taxon>
        <taxon>Oomycota</taxon>
        <taxon>Peronosporomycetes</taxon>
        <taxon>Peronosporales</taxon>
        <taxon>Peronosporaceae</taxon>
        <taxon>Phytophthora</taxon>
    </lineage>
</organism>
<evidence type="ECO:0000313" key="12">
    <source>
        <dbReference type="EMBL" id="GMF29787.1"/>
    </source>
</evidence>
<evidence type="ECO:0000256" key="10">
    <source>
        <dbReference type="SAM" id="MobiDB-lite"/>
    </source>
</evidence>
<comment type="caution">
    <text evidence="12">The sequence shown here is derived from an EMBL/GenBank/DDBJ whole genome shotgun (WGS) entry which is preliminary data.</text>
</comment>
<dbReference type="InterPro" id="IPR036397">
    <property type="entry name" value="RNaseH_sf"/>
</dbReference>
<keyword evidence="7" id="KW-0695">RNA-directed DNA polymerase</keyword>
<evidence type="ECO:0000259" key="11">
    <source>
        <dbReference type="PROSITE" id="PS50994"/>
    </source>
</evidence>
<evidence type="ECO:0000256" key="7">
    <source>
        <dbReference type="ARBA" id="ARBA00022918"/>
    </source>
</evidence>
<proteinExistence type="predicted"/>
<dbReference type="Pfam" id="PF25597">
    <property type="entry name" value="SH3_retrovirus"/>
    <property type="match status" value="1"/>
</dbReference>
<dbReference type="GO" id="GO:0003887">
    <property type="term" value="F:DNA-directed DNA polymerase activity"/>
    <property type="evidence" value="ECO:0007669"/>
    <property type="project" value="UniProtKB-KW"/>
</dbReference>
<keyword evidence="13" id="KW-1185">Reference proteome</keyword>
<feature type="compositionally biased region" description="Basic and acidic residues" evidence="10">
    <location>
        <begin position="265"/>
        <end position="304"/>
    </location>
</feature>
<keyword evidence="8" id="KW-0808">Transferase</keyword>
<dbReference type="PANTHER" id="PTHR42648:SF11">
    <property type="entry name" value="TRANSPOSON TY4-P GAG-POL POLYPROTEIN"/>
    <property type="match status" value="1"/>
</dbReference>
<evidence type="ECO:0000256" key="4">
    <source>
        <dbReference type="ARBA" id="ARBA00022801"/>
    </source>
</evidence>
<dbReference type="GO" id="GO:0006310">
    <property type="term" value="P:DNA recombination"/>
    <property type="evidence" value="ECO:0007669"/>
    <property type="project" value="UniProtKB-KW"/>
</dbReference>
<keyword evidence="4" id="KW-0378">Hydrolase</keyword>
<dbReference type="GO" id="GO:0003964">
    <property type="term" value="F:RNA-directed DNA polymerase activity"/>
    <property type="evidence" value="ECO:0007669"/>
    <property type="project" value="UniProtKB-KW"/>
</dbReference>
<feature type="region of interest" description="Disordered" evidence="10">
    <location>
        <begin position="253"/>
        <end position="312"/>
    </location>
</feature>
<keyword evidence="2" id="KW-0479">Metal-binding</keyword>
<sequence>MMDLGFHIEPTMEGYKVYLHGLDEGSRYQWILQQNKEETAQKLVEFSDHVKARFGKMVNIFHSDQGPEFTCRDVARMCAGESIQIFAHPHTAEEVYLVEKAHDVMMNKERTIMYSSGLSDILWGEAAAYVFETTNRTSIKGNKDQVTPHEKIFGTKPSVRHLRSFGCFAVKFADKVYRDNKLSRRGAPTLLLGYAVKAKGYRFLDLATGVICEHRAENVKFYEQTTVSKDYVDKLLNTVYRLRRRPDVDSTRLPVETLPVAEVPENDRNDQDHGHVESEHESETSRRERFESPPVQEHRDLEKKSGRRVIKR</sequence>
<keyword evidence="9" id="KW-0233">DNA recombination</keyword>
<dbReference type="InterPro" id="IPR001584">
    <property type="entry name" value="Integrase_cat-core"/>
</dbReference>
<dbReference type="EMBL" id="BSXT01000547">
    <property type="protein sequence ID" value="GMF29787.1"/>
    <property type="molecule type" value="Genomic_DNA"/>
</dbReference>
<dbReference type="InterPro" id="IPR012337">
    <property type="entry name" value="RNaseH-like_sf"/>
</dbReference>
<dbReference type="GO" id="GO:0004519">
    <property type="term" value="F:endonuclease activity"/>
    <property type="evidence" value="ECO:0007669"/>
    <property type="project" value="UniProtKB-KW"/>
</dbReference>
<accession>A0A9W6UCX4</accession>
<keyword evidence="3" id="KW-0255">Endonuclease</keyword>
<evidence type="ECO:0000256" key="8">
    <source>
        <dbReference type="ARBA" id="ARBA00022932"/>
    </source>
</evidence>
<dbReference type="Gene3D" id="3.30.420.10">
    <property type="entry name" value="Ribonuclease H-like superfamily/Ribonuclease H"/>
    <property type="match status" value="1"/>
</dbReference>
<dbReference type="GO" id="GO:0015074">
    <property type="term" value="P:DNA integration"/>
    <property type="evidence" value="ECO:0007669"/>
    <property type="project" value="UniProtKB-KW"/>
</dbReference>
<evidence type="ECO:0000256" key="3">
    <source>
        <dbReference type="ARBA" id="ARBA00022759"/>
    </source>
</evidence>